<name>H0HNE7_9HYPH</name>
<accession>H0HNE7</accession>
<dbReference type="AlphaFoldDB" id="H0HNE7"/>
<reference evidence="1 2" key="1">
    <citation type="journal article" date="2012" name="J. Bacteriol.">
        <title>Draft Genome Sequence of Mesorhizobium alhagi CCNWXJ12-2T, a Novel Salt-Resistant Species Isolated from the Desert of Northwestern China.</title>
        <authorList>
            <person name="Zhou M."/>
            <person name="Chen W."/>
            <person name="Chen H."/>
            <person name="Wei G."/>
        </authorList>
    </citation>
    <scope>NUCLEOTIDE SEQUENCE [LARGE SCALE GENOMIC DNA]</scope>
    <source>
        <strain evidence="1 2">CCNWXJ12-2</strain>
    </source>
</reference>
<dbReference type="EMBL" id="AHAM01000057">
    <property type="protein sequence ID" value="EHK57719.1"/>
    <property type="molecule type" value="Genomic_DNA"/>
</dbReference>
<protein>
    <submittedName>
        <fullName evidence="1">Uncharacterized protein</fullName>
    </submittedName>
</protein>
<sequence>MMTEQSPAEAGDDAFEWAIVEIMGHRKLYGRVREEEKFGAKMLRIDVPKPTVPRTLFDAAEGKPEEPSLTWVTQWYGGPSIFSLTLTDESTVLRANQPYAPAQRYIAPPDRYDDGEEEEPVF</sequence>
<proteinExistence type="predicted"/>
<organism evidence="1 2">
    <name type="scientific">Mesorhizobium alhagi CCNWXJ12-2</name>
    <dbReference type="NCBI Taxonomy" id="1107882"/>
    <lineage>
        <taxon>Bacteria</taxon>
        <taxon>Pseudomonadati</taxon>
        <taxon>Pseudomonadota</taxon>
        <taxon>Alphaproteobacteria</taxon>
        <taxon>Hyphomicrobiales</taxon>
        <taxon>Phyllobacteriaceae</taxon>
        <taxon>Allomesorhizobium</taxon>
    </lineage>
</organism>
<dbReference type="PATRIC" id="fig|1107882.3.peg.1629"/>
<dbReference type="Proteomes" id="UP000003250">
    <property type="component" value="Unassembled WGS sequence"/>
</dbReference>
<keyword evidence="2" id="KW-1185">Reference proteome</keyword>
<evidence type="ECO:0000313" key="2">
    <source>
        <dbReference type="Proteomes" id="UP000003250"/>
    </source>
</evidence>
<evidence type="ECO:0000313" key="1">
    <source>
        <dbReference type="EMBL" id="EHK57719.1"/>
    </source>
</evidence>
<gene>
    <name evidence="1" type="ORF">MAXJ12_08349</name>
</gene>